<evidence type="ECO:0000256" key="4">
    <source>
        <dbReference type="ARBA" id="ARBA00022559"/>
    </source>
</evidence>
<dbReference type="GO" id="GO:0042744">
    <property type="term" value="P:hydrogen peroxide catabolic process"/>
    <property type="evidence" value="ECO:0007669"/>
    <property type="project" value="UniProtKB-KW"/>
</dbReference>
<dbReference type="Gene3D" id="3.40.50.80">
    <property type="entry name" value="Nucleotide-binding domain of ferredoxin-NADP reductase (FNR) module"/>
    <property type="match status" value="1"/>
</dbReference>
<dbReference type="GO" id="GO:0016175">
    <property type="term" value="F:superoxide-generating NAD(P)H oxidase activity"/>
    <property type="evidence" value="ECO:0007669"/>
    <property type="project" value="UniProtKB-ARBA"/>
</dbReference>
<reference evidence="21 22" key="1">
    <citation type="journal article" date="2018" name="Gigascience">
        <title>Genomes of trombidid mites reveal novel predicted allergens and laterally-transferred genes associated with secondary metabolism.</title>
        <authorList>
            <person name="Dong X."/>
            <person name="Chaisiri K."/>
            <person name="Xia D."/>
            <person name="Armstrong S.D."/>
            <person name="Fang Y."/>
            <person name="Donnelly M.J."/>
            <person name="Kadowaki T."/>
            <person name="McGarry J.W."/>
            <person name="Darby A.C."/>
            <person name="Makepeace B.L."/>
        </authorList>
    </citation>
    <scope>NUCLEOTIDE SEQUENCE [LARGE SCALE GENOMIC DNA]</scope>
    <source>
        <strain evidence="21">UoL-WK</strain>
    </source>
</reference>
<evidence type="ECO:0000256" key="9">
    <source>
        <dbReference type="ARBA" id="ARBA00022837"/>
    </source>
</evidence>
<dbReference type="InterPro" id="IPR017927">
    <property type="entry name" value="FAD-bd_FR_type"/>
</dbReference>
<feature type="domain" description="EF-hand" evidence="19">
    <location>
        <begin position="782"/>
        <end position="817"/>
    </location>
</feature>
<dbReference type="SUPFAM" id="SSF52343">
    <property type="entry name" value="Ferredoxin reductase-like, C-terminal NADP-linked domain"/>
    <property type="match status" value="1"/>
</dbReference>
<dbReference type="InterPro" id="IPR037120">
    <property type="entry name" value="Haem_peroxidase_sf_animal"/>
</dbReference>
<feature type="transmembrane region" description="Helical" evidence="18">
    <location>
        <begin position="921"/>
        <end position="945"/>
    </location>
</feature>
<organism evidence="21 22">
    <name type="scientific">Dinothrombium tinctorium</name>
    <dbReference type="NCBI Taxonomy" id="1965070"/>
    <lineage>
        <taxon>Eukaryota</taxon>
        <taxon>Metazoa</taxon>
        <taxon>Ecdysozoa</taxon>
        <taxon>Arthropoda</taxon>
        <taxon>Chelicerata</taxon>
        <taxon>Arachnida</taxon>
        <taxon>Acari</taxon>
        <taxon>Acariformes</taxon>
        <taxon>Trombidiformes</taxon>
        <taxon>Prostigmata</taxon>
        <taxon>Anystina</taxon>
        <taxon>Parasitengona</taxon>
        <taxon>Trombidioidea</taxon>
        <taxon>Trombidiidae</taxon>
        <taxon>Dinothrombium</taxon>
    </lineage>
</organism>
<keyword evidence="17" id="KW-0349">Heme</keyword>
<evidence type="ECO:0000256" key="1">
    <source>
        <dbReference type="ARBA" id="ARBA00004141"/>
    </source>
</evidence>
<feature type="binding site" description="axial binding residue" evidence="17">
    <location>
        <position position="269"/>
    </location>
    <ligand>
        <name>heme b</name>
        <dbReference type="ChEBI" id="CHEBI:60344"/>
    </ligand>
    <ligandPart>
        <name>Fe</name>
        <dbReference type="ChEBI" id="CHEBI:18248"/>
    </ligandPart>
</feature>
<keyword evidence="11 18" id="KW-1133">Transmembrane helix</keyword>
<evidence type="ECO:0000256" key="2">
    <source>
        <dbReference type="ARBA" id="ARBA00005644"/>
    </source>
</evidence>
<dbReference type="CDD" id="cd00051">
    <property type="entry name" value="EFh"/>
    <property type="match status" value="2"/>
</dbReference>
<accession>A0A3S3PCH8</accession>
<dbReference type="Gene3D" id="1.10.640.10">
    <property type="entry name" value="Haem peroxidase domain superfamily, animal type"/>
    <property type="match status" value="1"/>
</dbReference>
<dbReference type="PROSITE" id="PS00018">
    <property type="entry name" value="EF_HAND_1"/>
    <property type="match status" value="2"/>
</dbReference>
<evidence type="ECO:0000256" key="12">
    <source>
        <dbReference type="ARBA" id="ARBA00023002"/>
    </source>
</evidence>
<dbReference type="CDD" id="cd09820">
    <property type="entry name" value="dual_peroxidase_like"/>
    <property type="match status" value="1"/>
</dbReference>
<evidence type="ECO:0000256" key="13">
    <source>
        <dbReference type="ARBA" id="ARBA00023136"/>
    </source>
</evidence>
<keyword evidence="5" id="KW-0285">Flavoprotein</keyword>
<dbReference type="Proteomes" id="UP000285301">
    <property type="component" value="Unassembled WGS sequence"/>
</dbReference>
<dbReference type="Pfam" id="PF00036">
    <property type="entry name" value="EF-hand_1"/>
    <property type="match status" value="1"/>
</dbReference>
<keyword evidence="13 18" id="KW-0472">Membrane</keyword>
<dbReference type="GO" id="GO:0004601">
    <property type="term" value="F:peroxidase activity"/>
    <property type="evidence" value="ECO:0007669"/>
    <property type="project" value="UniProtKB-KW"/>
</dbReference>
<dbReference type="PROSITE" id="PS50292">
    <property type="entry name" value="PEROXIDASE_3"/>
    <property type="match status" value="1"/>
</dbReference>
<dbReference type="InterPro" id="IPR011992">
    <property type="entry name" value="EF-hand-dom_pair"/>
</dbReference>
<dbReference type="Pfam" id="PF01794">
    <property type="entry name" value="Ferric_reduct"/>
    <property type="match status" value="1"/>
</dbReference>
<dbReference type="FunFam" id="2.40.30.10:FF:000059">
    <property type="entry name" value="dual oxidase isoform X1"/>
    <property type="match status" value="1"/>
</dbReference>
<keyword evidence="9" id="KW-0106">Calcium</keyword>
<dbReference type="SUPFAM" id="SSF48113">
    <property type="entry name" value="Heme-dependent peroxidases"/>
    <property type="match status" value="1"/>
</dbReference>
<evidence type="ECO:0000259" key="19">
    <source>
        <dbReference type="PROSITE" id="PS50222"/>
    </source>
</evidence>
<dbReference type="EC" id="1.6.3.1" evidence="3"/>
<feature type="domain" description="FAD-binding FR-type" evidence="20">
    <location>
        <begin position="1144"/>
        <end position="1250"/>
    </location>
</feature>
<keyword evidence="12" id="KW-0560">Oxidoreductase</keyword>
<evidence type="ECO:0000256" key="15">
    <source>
        <dbReference type="ARBA" id="ARBA00047455"/>
    </source>
</evidence>
<dbReference type="PROSITE" id="PS51384">
    <property type="entry name" value="FAD_FR"/>
    <property type="match status" value="1"/>
</dbReference>
<keyword evidence="14" id="KW-0376">Hydrogen peroxide</keyword>
<dbReference type="GO" id="GO:0016020">
    <property type="term" value="C:membrane"/>
    <property type="evidence" value="ECO:0007669"/>
    <property type="project" value="UniProtKB-SubCell"/>
</dbReference>
<dbReference type="Pfam" id="PF13499">
    <property type="entry name" value="EF-hand_7"/>
    <property type="match status" value="1"/>
</dbReference>
<evidence type="ECO:0000256" key="11">
    <source>
        <dbReference type="ARBA" id="ARBA00022989"/>
    </source>
</evidence>
<dbReference type="InterPro" id="IPR017938">
    <property type="entry name" value="Riboflavin_synthase-like_b-brl"/>
</dbReference>
<dbReference type="SUPFAM" id="SSF63380">
    <property type="entry name" value="Riboflavin synthase domain-like"/>
    <property type="match status" value="1"/>
</dbReference>
<dbReference type="GO" id="GO:0016174">
    <property type="term" value="F:NAD(P)H oxidase H2O2-forming activity"/>
    <property type="evidence" value="ECO:0007669"/>
    <property type="project" value="UniProtKB-EC"/>
</dbReference>
<evidence type="ECO:0000256" key="8">
    <source>
        <dbReference type="ARBA" id="ARBA00022827"/>
    </source>
</evidence>
<sequence>MLAGEDRPSPRKLSQAIMKGEDGFPSSRNLTTLFAFFGQVVASEILMASEPGCPIEMHKIEIEKCDEMYDHDCKGGRTMPFHRALYDSRTGQSPNMPREQINLVTSWIDASFVYSTSETWLNMMRSFRNGTFLSEHNGKFPPKNIDRVPLMNAPPAHHIKMISPERMFLLGDARTNQNPVILAFGLLFFRWHNTLAYRIQAKFPDWSDEDVFQRARRLVIASLQNIIMYEYLPVLLGDDEPISPYTGYKPDVHPGVSHVFQSAAFRFGHTMIPPGLYRRDAQCNFKKTRRGHPGLRLCSTWWDSEVILSEIGIEELLMGLSSQIAEREDAVLCSDVRDKLFGPLDFSRRDLAALNIMRGRDNGLPDYNTVRKVFGLKAVNWSEINSDLYKTQPEMFDSLYQMYGGKIDDIDLYVGGMLESKPSEGRPGALFRKIIKEQFERIRDSDRFWFENEDNGIFSSEEIAEIKKIKFWDILVNATDIPSHGVQKNVFVFRDGDPCPQPHQLNSTQLEPCYILAAWDYFHGSEVTYIFVCLLISFIPLIVALFGYGVIKLQSRRRRKMKAQQEKSVGKDYDKLYVREWLHQNHKRYVKVQIGPEEALFTINRKGEILRKIDFKNVNSLIVEVTQDSHKPMVLIRSPRDHDLVLQFDNTSARKKFLSKLETFLLNRKKTLEIIHTYRDIMLANAETKEKRQKRLEHFFREAYALTFGLKPGEKRKFEDVGNDVIMVMRTSLSKKEFAEALGMKPDSLFVKQMFNCVDKDKDGRISFQEFLDTVVLFSRGKTEDKLRIIFDMCDNNGNGVIDKLELTKMLRSLVDIAKTNSMSEEEVMELIQGMFAAAGLNDKEELTYDDFKRMMKEYKGDFIAVGLDCKGAKQNFLDTSTNIARMTSFQINQMPDFDPGWFRKKWNLFTTYLEEYRQHIVYLLIFYVTVIVLFVERLVNYAYLSEHMDLRHVMGMGIAITRGSAASLSFCFSLLLLTMCRNLITKVREMPLHQYIPLDSHVQFHKIVALTALFFTIVHTIGHLLNFYHVSNQPLEHLRCLTKEVHFDSDSKPTFAFWIFGTVTGITGIILFTLVCIIFIFAHPKIRQKAYSYFWTTHSLYVLLYGLSLFHGLAKLTGTPRFWIFFIGPAIVFTLDKIVSLQTKFMELEILETELLPSDVTKVKFSRPANFKYLSGQWVRLCCTAFRCGEYHSLTLTSAPHENYLSVHVKANGPWTWKLRNYFDPNNYNPELPLPKIRLEGPFGGGNQDWYKYEIAVMIGGGIGVTPYASILNDLVFGTSTHRYSGVACKKVGFNFFSSKLQKFIFDYVSSGLLFMDMPIASTLRMVHRRIARRRTQRCDKCAGSAYIYYPIFS</sequence>
<dbReference type="FunFam" id="1.10.640.10:FF:000008">
    <property type="entry name" value="Dual oxidase 1"/>
    <property type="match status" value="1"/>
</dbReference>
<dbReference type="GO" id="GO:0009653">
    <property type="term" value="P:anatomical structure morphogenesis"/>
    <property type="evidence" value="ECO:0007669"/>
    <property type="project" value="UniProtKB-ARBA"/>
</dbReference>
<gene>
    <name evidence="21" type="ORF">B4U79_00991</name>
</gene>
<keyword evidence="8" id="KW-0274">FAD</keyword>
<comment type="similarity">
    <text evidence="2">In the N-terminal section; belongs to the peroxidase family.</text>
</comment>
<dbReference type="PANTHER" id="PTHR11475:SF144">
    <property type="entry name" value="NAD(P)H OXIDASE (H2O2-FORMING)"/>
    <property type="match status" value="1"/>
</dbReference>
<dbReference type="PRINTS" id="PR00457">
    <property type="entry name" value="ANPEROXIDASE"/>
</dbReference>
<feature type="transmembrane region" description="Helical" evidence="18">
    <location>
        <begin position="529"/>
        <end position="551"/>
    </location>
</feature>
<dbReference type="SMART" id="SM00054">
    <property type="entry name" value="EFh"/>
    <property type="match status" value="3"/>
</dbReference>
<keyword evidence="6 18" id="KW-0812">Transmembrane</keyword>
<comment type="catalytic activity">
    <reaction evidence="16">
        <text>NADPH + O2 + H(+) = H2O2 + NADP(+)</text>
        <dbReference type="Rhea" id="RHEA:11260"/>
        <dbReference type="ChEBI" id="CHEBI:15378"/>
        <dbReference type="ChEBI" id="CHEBI:15379"/>
        <dbReference type="ChEBI" id="CHEBI:16240"/>
        <dbReference type="ChEBI" id="CHEBI:57783"/>
        <dbReference type="ChEBI" id="CHEBI:58349"/>
        <dbReference type="EC" id="1.6.3.1"/>
    </reaction>
</comment>
<dbReference type="Gene3D" id="2.40.30.10">
    <property type="entry name" value="Translation factors"/>
    <property type="match status" value="1"/>
</dbReference>
<dbReference type="PROSITE" id="PS50222">
    <property type="entry name" value="EF_HAND_2"/>
    <property type="match status" value="2"/>
</dbReference>
<evidence type="ECO:0000256" key="16">
    <source>
        <dbReference type="ARBA" id="ARBA00048762"/>
    </source>
</evidence>
<comment type="caution">
    <text evidence="21">The sequence shown here is derived from an EMBL/GenBank/DDBJ whole genome shotgun (WGS) entry which is preliminary data.</text>
</comment>
<keyword evidence="10" id="KW-0521">NADP</keyword>
<dbReference type="GO" id="GO:0006979">
    <property type="term" value="P:response to oxidative stress"/>
    <property type="evidence" value="ECO:0007669"/>
    <property type="project" value="InterPro"/>
</dbReference>
<keyword evidence="17" id="KW-0408">Iron</keyword>
<dbReference type="InterPro" id="IPR002048">
    <property type="entry name" value="EF_hand_dom"/>
</dbReference>
<comment type="subcellular location">
    <subcellularLocation>
        <location evidence="1">Membrane</location>
        <topology evidence="1">Multi-pass membrane protein</topology>
    </subcellularLocation>
</comment>
<protein>
    <recommendedName>
        <fullName evidence="3">NAD(P)H oxidase (H2O2-forming)</fullName>
        <ecNumber evidence="3">1.6.3.1</ecNumber>
    </recommendedName>
</protein>
<evidence type="ECO:0000313" key="21">
    <source>
        <dbReference type="EMBL" id="RWS16729.1"/>
    </source>
</evidence>
<feature type="domain" description="EF-hand" evidence="19">
    <location>
        <begin position="746"/>
        <end position="781"/>
    </location>
</feature>
<dbReference type="InterPro" id="IPR013112">
    <property type="entry name" value="FAD-bd_8"/>
</dbReference>
<dbReference type="Gene3D" id="1.10.238.10">
    <property type="entry name" value="EF-hand"/>
    <property type="match status" value="1"/>
</dbReference>
<evidence type="ECO:0000259" key="20">
    <source>
        <dbReference type="PROSITE" id="PS51384"/>
    </source>
</evidence>
<dbReference type="InterPro" id="IPR034821">
    <property type="entry name" value="DUOX_peroxidase"/>
</dbReference>
<feature type="transmembrane region" description="Helical" evidence="18">
    <location>
        <begin position="965"/>
        <end position="985"/>
    </location>
</feature>
<keyword evidence="4" id="KW-0575">Peroxidase</keyword>
<evidence type="ECO:0000256" key="14">
    <source>
        <dbReference type="ARBA" id="ARBA00023324"/>
    </source>
</evidence>
<evidence type="ECO:0000256" key="7">
    <source>
        <dbReference type="ARBA" id="ARBA00022723"/>
    </source>
</evidence>
<evidence type="ECO:0000256" key="6">
    <source>
        <dbReference type="ARBA" id="ARBA00022692"/>
    </source>
</evidence>
<dbReference type="Pfam" id="PF03098">
    <property type="entry name" value="An_peroxidase"/>
    <property type="match status" value="1"/>
</dbReference>
<name>A0A3S3PCH8_9ACAR</name>
<dbReference type="InterPro" id="IPR010255">
    <property type="entry name" value="Haem_peroxidase_sf"/>
</dbReference>
<evidence type="ECO:0000256" key="18">
    <source>
        <dbReference type="SAM" id="Phobius"/>
    </source>
</evidence>
<keyword evidence="22" id="KW-1185">Reference proteome</keyword>
<comment type="catalytic activity">
    <reaction evidence="15">
        <text>NADH + O2 + H(+) = H2O2 + NAD(+)</text>
        <dbReference type="Rhea" id="RHEA:11264"/>
        <dbReference type="ChEBI" id="CHEBI:15378"/>
        <dbReference type="ChEBI" id="CHEBI:15379"/>
        <dbReference type="ChEBI" id="CHEBI:16240"/>
        <dbReference type="ChEBI" id="CHEBI:57540"/>
        <dbReference type="ChEBI" id="CHEBI:57945"/>
        <dbReference type="EC" id="1.6.3.1"/>
    </reaction>
</comment>
<evidence type="ECO:0000256" key="10">
    <source>
        <dbReference type="ARBA" id="ARBA00022857"/>
    </source>
</evidence>
<evidence type="ECO:0000256" key="17">
    <source>
        <dbReference type="PIRSR" id="PIRSR619791-2"/>
    </source>
</evidence>
<feature type="transmembrane region" description="Helical" evidence="18">
    <location>
        <begin position="1056"/>
        <end position="1082"/>
    </location>
</feature>
<evidence type="ECO:0000313" key="22">
    <source>
        <dbReference type="Proteomes" id="UP000285301"/>
    </source>
</evidence>
<dbReference type="OrthoDB" id="6019201at2759"/>
<feature type="transmembrane region" description="Helical" evidence="18">
    <location>
        <begin position="1005"/>
        <end position="1026"/>
    </location>
</feature>
<dbReference type="CDD" id="cd06186">
    <property type="entry name" value="NOX_Duox_like_FAD_NADP"/>
    <property type="match status" value="1"/>
</dbReference>
<proteinExistence type="inferred from homology"/>
<dbReference type="SFLD" id="SFLDG01169">
    <property type="entry name" value="NADPH_oxidase_subgroup_(NOX)"/>
    <property type="match status" value="1"/>
</dbReference>
<dbReference type="SUPFAM" id="SSF47473">
    <property type="entry name" value="EF-hand"/>
    <property type="match status" value="1"/>
</dbReference>
<dbReference type="InterPro" id="IPR013130">
    <property type="entry name" value="Fe3_Rdtase_TM_dom"/>
</dbReference>
<dbReference type="InterPro" id="IPR019791">
    <property type="entry name" value="Haem_peroxidase_animal"/>
</dbReference>
<dbReference type="EMBL" id="NCKU01000182">
    <property type="protein sequence ID" value="RWS16729.1"/>
    <property type="molecule type" value="Genomic_DNA"/>
</dbReference>
<evidence type="ECO:0000256" key="5">
    <source>
        <dbReference type="ARBA" id="ARBA00022630"/>
    </source>
</evidence>
<dbReference type="Pfam" id="PF08022">
    <property type="entry name" value="FAD_binding_8"/>
    <property type="match status" value="1"/>
</dbReference>
<feature type="transmembrane region" description="Helical" evidence="18">
    <location>
        <begin position="1121"/>
        <end position="1140"/>
    </location>
</feature>
<dbReference type="STRING" id="1965070.A0A3S3PCH8"/>
<dbReference type="InterPro" id="IPR018247">
    <property type="entry name" value="EF_Hand_1_Ca_BS"/>
</dbReference>
<dbReference type="PANTHER" id="PTHR11475">
    <property type="entry name" value="OXIDASE/PEROXIDASE"/>
    <property type="match status" value="1"/>
</dbReference>
<dbReference type="GO" id="GO:0042742">
    <property type="term" value="P:defense response to bacterium"/>
    <property type="evidence" value="ECO:0007669"/>
    <property type="project" value="UniProtKB-ARBA"/>
</dbReference>
<dbReference type="InterPro" id="IPR039261">
    <property type="entry name" value="FNR_nucleotide-bd"/>
</dbReference>
<dbReference type="GO" id="GO:0020037">
    <property type="term" value="F:heme binding"/>
    <property type="evidence" value="ECO:0007669"/>
    <property type="project" value="InterPro"/>
</dbReference>
<keyword evidence="7 17" id="KW-0479">Metal-binding</keyword>
<feature type="transmembrane region" description="Helical" evidence="18">
    <location>
        <begin position="1094"/>
        <end position="1115"/>
    </location>
</feature>
<dbReference type="GO" id="GO:0005509">
    <property type="term" value="F:calcium ion binding"/>
    <property type="evidence" value="ECO:0007669"/>
    <property type="project" value="InterPro"/>
</dbReference>
<evidence type="ECO:0000256" key="3">
    <source>
        <dbReference type="ARBA" id="ARBA00012698"/>
    </source>
</evidence>